<reference evidence="2" key="1">
    <citation type="submission" date="2016-11" db="UniProtKB">
        <authorList>
            <consortium name="WormBaseParasite"/>
        </authorList>
    </citation>
    <scope>IDENTIFICATION</scope>
    <source>
        <strain evidence="2">KR3021</strain>
    </source>
</reference>
<dbReference type="WBParaSite" id="RSKR_0001155900.1">
    <property type="protein sequence ID" value="RSKR_0001155900.1"/>
    <property type="gene ID" value="RSKR_0001155900"/>
</dbReference>
<proteinExistence type="predicted"/>
<evidence type="ECO:0000313" key="2">
    <source>
        <dbReference type="WBParaSite" id="RSKR_0001155900.1"/>
    </source>
</evidence>
<sequence>MTDSQLASFPTKFQSSDYQNISFNGTHGLPSAIISTYEEPIVTSTSCNGWASSPVTNTPTSSNSSSSSNASSPLVPHLYYPQQLPNNSQYYCPPTTNHFHSVQNNYYHPNIAYGNNYPHFSFIEDHAIKQESIKNICKWKENGVECGIVFYSLKDIVDHLQHEHLGSHEFVEYVCKWKDCPREGNPFKAKYKLVNHLRVHTGEKPFVCEECKKTFARSENLKIHKRIHSGEKPFQCTHEGCERTFANSSDRKKHMHVHTSAKPYFCRFVGCEKSYTHPSSLRKHSKYHEKKGLIPMLNSPSQSLNVKKEFDDSRDSGHVSANSPQAIENNFVTAFASPLSNSRGRRDNEQYDSWLTSDQIDQLRQMKNDGKSIAEQKVKIMEFFDALNDAETKNTWKIHYKKQCASWVTEVCSDEERAELKTLWESNDVATIKTKLKEYMDRLPDSKKEYVLAYEDTCFELWKDSSLVVSRKKRNSNFVDDHFNWLSADEKNNLKKMKQDGKSEDEIRTQFWSYLNKLDGHKKHVAQDDSVKSCYKWLDEVITSNEKKELLALHHTNHAECKNRVKTYMGRLSADKQRKVEESLDLCEELWYRQHTDHNHGDHSNHGNHQDHSSHSHSHKVKRSNHGNDFDSFAAEHLTWLTEAQRSIVKQLHEETQSRPQAAAKVLEFFKAAEGEVKAKAIAEMTSACREVFDETFGSAATEAMKELKKSGANYEEMEKKSNEFYSALTDSEKKVKFDAYTPGCKFIFKESLSAPSSRVRKHVSGDYTSFIKEHLSWLSSDQLEELKEMKENDMDKESIANKIIFFYNKVADDKKEFASKQLKSACKEAFVSIYGESAVDQLESMQNEGATLVELESKSDQFDELVVDEEKRADLKIYKNSCRVLYSATRQARHTHDHTDFESFAKEHLSWCSADQIAQLKALKQSGSTKKALAEKVMDFYSNAEGDVKDEALKQMKLACREVMVNIFGIEKIRELKSMRVDGTAQETITNRVNEWRNDITDPEKVEIFDAYKPSCQIYFNEPLARVKKHTHGQFESFIADHLSWMTESQKQTLRDMKLEGKSRNAISFQISNFYLDTQGSNRKTAYDDLRKLCAEVIENVFGVDVLNYLRDMRESGVPFLELERIVQNKIKDLTDEKSLEKIQAYGHNCREIYRSIPPRKRRDTKVCPQIENVVTNTYSWVSEENKEVLDELINKKKPASSVGMKYIFMFNRAEGEKKAKATEVLRKKCDELVKTEVGEQQFEELNQLVVGKKSADDISQKLQKLIYGGKDEDSCTWGNLVMLCRTVYTSASNLAKSQSREKRHPHNTFEEFANEHLTFLSGAQLDELKQMKASGTKREALGEKILDFYELTEGSERENAKKLLNRGCEDMFEEIFGSEAKLSIGQMVNEGKSMEEIGQRVAELELKLTNDDDRMKASIMKPGCARLAMINARHKRHIQSDKFEDFAKSHLTWLTPTELESLKQLHAEHKPKTEIAAKVLEYFKAAEGEVKTKAIAEMTSACHEVFVSTFGLEATNVMKELKKSGATFEAMEKKSDEFYSALTDSEKKANFDSYSSGCKVIYKDSFNPITKRVRRHQSENFDDFVSAHLSWLTSQQLFELKQLKAEGVSDKMMATKVGEFFEVATGETKEIATKQLSEACHEVYTELYGIEAMNEFAKLKKNGATFEQLSARADEYDALLNDNAKKEKSKLYSTGCRTVFKSIDV</sequence>
<accession>A0AC35UHG7</accession>
<dbReference type="Proteomes" id="UP000095286">
    <property type="component" value="Unplaced"/>
</dbReference>
<protein>
    <submittedName>
        <fullName evidence="2">C2H2-type domain-containing protein</fullName>
    </submittedName>
</protein>
<organism evidence="1 2">
    <name type="scientific">Rhabditophanes sp. KR3021</name>
    <dbReference type="NCBI Taxonomy" id="114890"/>
    <lineage>
        <taxon>Eukaryota</taxon>
        <taxon>Metazoa</taxon>
        <taxon>Ecdysozoa</taxon>
        <taxon>Nematoda</taxon>
        <taxon>Chromadorea</taxon>
        <taxon>Rhabditida</taxon>
        <taxon>Tylenchina</taxon>
        <taxon>Panagrolaimomorpha</taxon>
        <taxon>Strongyloidoidea</taxon>
        <taxon>Alloionematidae</taxon>
        <taxon>Rhabditophanes</taxon>
    </lineage>
</organism>
<name>A0AC35UHG7_9BILA</name>
<evidence type="ECO:0000313" key="1">
    <source>
        <dbReference type="Proteomes" id="UP000095286"/>
    </source>
</evidence>